<protein>
    <submittedName>
        <fullName evidence="3">Uncharacterized protein</fullName>
    </submittedName>
</protein>
<sequence length="104" mass="11569">MAEYERIDGQEDDWDEEDENLSPPPRRSQSGYSRGGFTSGGFSNGGFGFSRPSFSNNSFANSGFGNNSSRAFVPRFSKQPGCSSNKDEYDDRKAYLNSKNKNQV</sequence>
<reference evidence="3" key="1">
    <citation type="submission" date="2022-11" db="UniProtKB">
        <authorList>
            <consortium name="WormBaseParasite"/>
        </authorList>
    </citation>
    <scope>IDENTIFICATION</scope>
</reference>
<keyword evidence="2" id="KW-1185">Reference proteome</keyword>
<feature type="region of interest" description="Disordered" evidence="1">
    <location>
        <begin position="1"/>
        <end position="39"/>
    </location>
</feature>
<dbReference type="Proteomes" id="UP000887574">
    <property type="component" value="Unplaced"/>
</dbReference>
<evidence type="ECO:0000256" key="1">
    <source>
        <dbReference type="SAM" id="MobiDB-lite"/>
    </source>
</evidence>
<dbReference type="AlphaFoldDB" id="A0A915D7W2"/>
<accession>A0A915D7W2</accession>
<evidence type="ECO:0000313" key="3">
    <source>
        <dbReference type="WBParaSite" id="jg16981"/>
    </source>
</evidence>
<organism evidence="2 3">
    <name type="scientific">Ditylenchus dipsaci</name>
    <dbReference type="NCBI Taxonomy" id="166011"/>
    <lineage>
        <taxon>Eukaryota</taxon>
        <taxon>Metazoa</taxon>
        <taxon>Ecdysozoa</taxon>
        <taxon>Nematoda</taxon>
        <taxon>Chromadorea</taxon>
        <taxon>Rhabditida</taxon>
        <taxon>Tylenchina</taxon>
        <taxon>Tylenchomorpha</taxon>
        <taxon>Sphaerularioidea</taxon>
        <taxon>Anguinidae</taxon>
        <taxon>Anguininae</taxon>
        <taxon>Ditylenchus</taxon>
    </lineage>
</organism>
<feature type="compositionally biased region" description="Acidic residues" evidence="1">
    <location>
        <begin position="10"/>
        <end position="20"/>
    </location>
</feature>
<feature type="region of interest" description="Disordered" evidence="1">
    <location>
        <begin position="69"/>
        <end position="104"/>
    </location>
</feature>
<dbReference type="WBParaSite" id="jg16981">
    <property type="protein sequence ID" value="jg16981"/>
    <property type="gene ID" value="jg16981"/>
</dbReference>
<proteinExistence type="predicted"/>
<evidence type="ECO:0000313" key="2">
    <source>
        <dbReference type="Proteomes" id="UP000887574"/>
    </source>
</evidence>
<name>A0A915D7W2_9BILA</name>
<feature type="compositionally biased region" description="Basic and acidic residues" evidence="1">
    <location>
        <begin position="85"/>
        <end position="94"/>
    </location>
</feature>